<dbReference type="RefSeq" id="WP_203722399.1">
    <property type="nucleotide sequence ID" value="NZ_BOMC01000053.1"/>
</dbReference>
<keyword evidence="3 4" id="KW-0378">Hydrolase</keyword>
<comment type="cofactor">
    <cofactor evidence="1">
        <name>Mg(2+)</name>
        <dbReference type="ChEBI" id="CHEBI:18420"/>
    </cofactor>
</comment>
<gene>
    <name evidence="6" type="ORF">BKA14_003981</name>
</gene>
<evidence type="ECO:0000256" key="1">
    <source>
        <dbReference type="ARBA" id="ARBA00001946"/>
    </source>
</evidence>
<dbReference type="Pfam" id="PF00293">
    <property type="entry name" value="NUDIX"/>
    <property type="match status" value="1"/>
</dbReference>
<dbReference type="PROSITE" id="PS00893">
    <property type="entry name" value="NUDIX_BOX"/>
    <property type="match status" value="1"/>
</dbReference>
<evidence type="ECO:0000256" key="2">
    <source>
        <dbReference type="ARBA" id="ARBA00005582"/>
    </source>
</evidence>
<evidence type="ECO:0000256" key="3">
    <source>
        <dbReference type="ARBA" id="ARBA00022801"/>
    </source>
</evidence>
<dbReference type="PROSITE" id="PS51462">
    <property type="entry name" value="NUDIX"/>
    <property type="match status" value="1"/>
</dbReference>
<keyword evidence="7" id="KW-1185">Reference proteome</keyword>
<dbReference type="Gene3D" id="3.90.79.10">
    <property type="entry name" value="Nucleoside Triphosphate Pyrophosphohydrolase"/>
    <property type="match status" value="1"/>
</dbReference>
<proteinExistence type="inferred from homology"/>
<comment type="caution">
    <text evidence="6">The sequence shown here is derived from an EMBL/GenBank/DDBJ whole genome shotgun (WGS) entry which is preliminary data.</text>
</comment>
<dbReference type="PRINTS" id="PR00502">
    <property type="entry name" value="NUDIXFAMILY"/>
</dbReference>
<dbReference type="GO" id="GO:0016787">
    <property type="term" value="F:hydrolase activity"/>
    <property type="evidence" value="ECO:0007669"/>
    <property type="project" value="UniProtKB-KW"/>
</dbReference>
<dbReference type="EMBL" id="JACHMF010000001">
    <property type="protein sequence ID" value="MBB4693833.1"/>
    <property type="molecule type" value="Genomic_DNA"/>
</dbReference>
<dbReference type="InterPro" id="IPR000086">
    <property type="entry name" value="NUDIX_hydrolase_dom"/>
</dbReference>
<feature type="domain" description="Nudix hydrolase" evidence="5">
    <location>
        <begin position="76"/>
        <end position="208"/>
    </location>
</feature>
<dbReference type="PANTHER" id="PTHR43046:SF14">
    <property type="entry name" value="MUTT_NUDIX FAMILY PROTEIN"/>
    <property type="match status" value="1"/>
</dbReference>
<organism evidence="6 7">
    <name type="scientific">Paractinoplanes abujensis</name>
    <dbReference type="NCBI Taxonomy" id="882441"/>
    <lineage>
        <taxon>Bacteria</taxon>
        <taxon>Bacillati</taxon>
        <taxon>Actinomycetota</taxon>
        <taxon>Actinomycetes</taxon>
        <taxon>Micromonosporales</taxon>
        <taxon>Micromonosporaceae</taxon>
        <taxon>Paractinoplanes</taxon>
    </lineage>
</organism>
<dbReference type="InterPro" id="IPR020084">
    <property type="entry name" value="NUDIX_hydrolase_CS"/>
</dbReference>
<evidence type="ECO:0000313" key="7">
    <source>
        <dbReference type="Proteomes" id="UP000542742"/>
    </source>
</evidence>
<accession>A0A7W7G163</accession>
<name>A0A7W7G163_9ACTN</name>
<reference evidence="6 7" key="1">
    <citation type="submission" date="2020-08" db="EMBL/GenBank/DDBJ databases">
        <title>Sequencing the genomes of 1000 actinobacteria strains.</title>
        <authorList>
            <person name="Klenk H.-P."/>
        </authorList>
    </citation>
    <scope>NUCLEOTIDE SEQUENCE [LARGE SCALE GENOMIC DNA]</scope>
    <source>
        <strain evidence="6 7">DSM 45518</strain>
    </source>
</reference>
<dbReference type="InterPro" id="IPR020476">
    <property type="entry name" value="Nudix_hydrolase"/>
</dbReference>
<dbReference type="Proteomes" id="UP000542742">
    <property type="component" value="Unassembled WGS sequence"/>
</dbReference>
<protein>
    <submittedName>
        <fullName evidence="6">8-oxo-dGTP pyrophosphatase MutT (NUDIX family)</fullName>
    </submittedName>
</protein>
<evidence type="ECO:0000259" key="5">
    <source>
        <dbReference type="PROSITE" id="PS51462"/>
    </source>
</evidence>
<dbReference type="PANTHER" id="PTHR43046">
    <property type="entry name" value="GDP-MANNOSE MANNOSYL HYDROLASE"/>
    <property type="match status" value="1"/>
</dbReference>
<evidence type="ECO:0000256" key="4">
    <source>
        <dbReference type="RuleBase" id="RU003476"/>
    </source>
</evidence>
<dbReference type="InterPro" id="IPR015797">
    <property type="entry name" value="NUDIX_hydrolase-like_dom_sf"/>
</dbReference>
<comment type="similarity">
    <text evidence="2 4">Belongs to the Nudix hydrolase family.</text>
</comment>
<dbReference type="SUPFAM" id="SSF55811">
    <property type="entry name" value="Nudix"/>
    <property type="match status" value="1"/>
</dbReference>
<dbReference type="CDD" id="cd18876">
    <property type="entry name" value="NUDIX_Hydrolase"/>
    <property type="match status" value="1"/>
</dbReference>
<sequence>MRKATISGTIDTSEPTMMRFHNDCLGTPYLADPDVDVACFEPEKVDPIEDARTGSSMISMDDVNAGELPELTFTLPAIPASAGALVRGRKNRLLILKPTYKGGWTIPGGVVEVGESPWDACRRETAEECGLTVTAGRLTCVDFLWPRPHRPGGMRFLFDCGVFDDAVLDTVVIQPIEIAESRILPIDAALPLLSGPVRRRVRAAWKAKRVRYLEDGRPVQGISS</sequence>
<evidence type="ECO:0000313" key="6">
    <source>
        <dbReference type="EMBL" id="MBB4693833.1"/>
    </source>
</evidence>
<dbReference type="AlphaFoldDB" id="A0A7W7G163"/>